<dbReference type="AlphaFoldDB" id="A0AA86Q852"/>
<dbReference type="EMBL" id="CATOUU010000782">
    <property type="protein sequence ID" value="CAI9947809.1"/>
    <property type="molecule type" value="Genomic_DNA"/>
</dbReference>
<sequence>MCVTQLGPSMQCEFILKLEIHAKKLSTTLVQNIKLNVKLYTASTSRDRKLSDSLRPLKNESQNMVSITRTVAVIINKVVMLLGEIYCNFTLFKSYFSLPRSFTRMFTSQFVSRMGSSWRKWTQVSTLSCFYSVVMIYEMKME</sequence>
<evidence type="ECO:0000313" key="2">
    <source>
        <dbReference type="EMBL" id="CAL6042895.1"/>
    </source>
</evidence>
<reference evidence="1" key="1">
    <citation type="submission" date="2023-06" db="EMBL/GenBank/DDBJ databases">
        <authorList>
            <person name="Kurt Z."/>
        </authorList>
    </citation>
    <scope>NUCLEOTIDE SEQUENCE</scope>
</reference>
<proteinExistence type="predicted"/>
<evidence type="ECO:0000313" key="1">
    <source>
        <dbReference type="EMBL" id="CAI9947809.1"/>
    </source>
</evidence>
<dbReference type="EMBL" id="CAXDID020000155">
    <property type="protein sequence ID" value="CAL6042895.1"/>
    <property type="molecule type" value="Genomic_DNA"/>
</dbReference>
<organism evidence="1">
    <name type="scientific">Hexamita inflata</name>
    <dbReference type="NCBI Taxonomy" id="28002"/>
    <lineage>
        <taxon>Eukaryota</taxon>
        <taxon>Metamonada</taxon>
        <taxon>Diplomonadida</taxon>
        <taxon>Hexamitidae</taxon>
        <taxon>Hexamitinae</taxon>
        <taxon>Hexamita</taxon>
    </lineage>
</organism>
<keyword evidence="3" id="KW-1185">Reference proteome</keyword>
<comment type="caution">
    <text evidence="1">The sequence shown here is derived from an EMBL/GenBank/DDBJ whole genome shotgun (WGS) entry which is preliminary data.</text>
</comment>
<gene>
    <name evidence="1" type="ORF">HINF_LOCUS35454</name>
    <name evidence="2" type="ORF">HINF_LOCUS39811</name>
</gene>
<reference evidence="2 3" key="2">
    <citation type="submission" date="2024-07" db="EMBL/GenBank/DDBJ databases">
        <authorList>
            <person name="Akdeniz Z."/>
        </authorList>
    </citation>
    <scope>NUCLEOTIDE SEQUENCE [LARGE SCALE GENOMIC DNA]</scope>
</reference>
<evidence type="ECO:0000313" key="3">
    <source>
        <dbReference type="Proteomes" id="UP001642409"/>
    </source>
</evidence>
<accession>A0AA86Q852</accession>
<dbReference type="Proteomes" id="UP001642409">
    <property type="component" value="Unassembled WGS sequence"/>
</dbReference>
<name>A0AA86Q852_9EUKA</name>
<protein>
    <submittedName>
        <fullName evidence="2">Hypothetical_protein</fullName>
    </submittedName>
</protein>